<accession>A0A0G1YPF2</accession>
<comment type="caution">
    <text evidence="2">The sequence shown here is derived from an EMBL/GenBank/DDBJ whole genome shotgun (WGS) entry which is preliminary data.</text>
</comment>
<dbReference type="AlphaFoldDB" id="A0A0G1YPF2"/>
<proteinExistence type="predicted"/>
<evidence type="ECO:0000313" key="3">
    <source>
        <dbReference type="Proteomes" id="UP000033982"/>
    </source>
</evidence>
<sequence length="281" mass="31536">MQRYGGGQTAEPGNGSGGKPAKDDADHASQERERHGLGEKLRADVGALRADRFPKADLFRALGHGREHHIHNADTADHERNARNRREQQGKGLRDARGRGNDVRLVERREIGERGIGNVMPLQQQARHSFLNLRGDSCTLRRHADGRHVFVAGEKSLRRGQGNENIVVGIIESRPALALRDPDNFKFNLINLDALPTRVRALAEQIVPHDWSDDRHLARAVDVLIGQEDAAFHFHVAHSRVRRRRAHDLRIGVGPPRGYLITTSNLGRDRLHSCHLRTDCL</sequence>
<gene>
    <name evidence="2" type="ORF">UY58_C0016G0004</name>
</gene>
<dbReference type="EMBL" id="LCQN01000016">
    <property type="protein sequence ID" value="KKW16882.1"/>
    <property type="molecule type" value="Genomic_DNA"/>
</dbReference>
<feature type="compositionally biased region" description="Gly residues" evidence="1">
    <location>
        <begin position="1"/>
        <end position="18"/>
    </location>
</feature>
<feature type="compositionally biased region" description="Basic and acidic residues" evidence="1">
    <location>
        <begin position="20"/>
        <end position="42"/>
    </location>
</feature>
<feature type="region of interest" description="Disordered" evidence="1">
    <location>
        <begin position="69"/>
        <end position="101"/>
    </location>
</feature>
<organism evidence="2 3">
    <name type="scientific">Candidatus Magasanikbacteria bacterium GW2011_GWA2_50_22</name>
    <dbReference type="NCBI Taxonomy" id="1619043"/>
    <lineage>
        <taxon>Bacteria</taxon>
        <taxon>Candidatus Magasanikiibacteriota</taxon>
    </lineage>
</organism>
<feature type="region of interest" description="Disordered" evidence="1">
    <location>
        <begin position="1"/>
        <end position="42"/>
    </location>
</feature>
<evidence type="ECO:0000313" key="2">
    <source>
        <dbReference type="EMBL" id="KKW16882.1"/>
    </source>
</evidence>
<dbReference type="Proteomes" id="UP000033982">
    <property type="component" value="Unassembled WGS sequence"/>
</dbReference>
<protein>
    <submittedName>
        <fullName evidence="2">Uncharacterized protein</fullName>
    </submittedName>
</protein>
<evidence type="ECO:0000256" key="1">
    <source>
        <dbReference type="SAM" id="MobiDB-lite"/>
    </source>
</evidence>
<feature type="compositionally biased region" description="Basic and acidic residues" evidence="1">
    <location>
        <begin position="70"/>
        <end position="101"/>
    </location>
</feature>
<name>A0A0G1YPF2_9BACT</name>
<reference evidence="2 3" key="1">
    <citation type="journal article" date="2015" name="Nature">
        <title>rRNA introns, odd ribosomes, and small enigmatic genomes across a large radiation of phyla.</title>
        <authorList>
            <person name="Brown C.T."/>
            <person name="Hug L.A."/>
            <person name="Thomas B.C."/>
            <person name="Sharon I."/>
            <person name="Castelle C.J."/>
            <person name="Singh A."/>
            <person name="Wilkins M.J."/>
            <person name="Williams K.H."/>
            <person name="Banfield J.F."/>
        </authorList>
    </citation>
    <scope>NUCLEOTIDE SEQUENCE [LARGE SCALE GENOMIC DNA]</scope>
</reference>